<evidence type="ECO:0000256" key="6">
    <source>
        <dbReference type="ARBA" id="ARBA00023239"/>
    </source>
</evidence>
<dbReference type="Gene3D" id="3.30.70.260">
    <property type="match status" value="1"/>
</dbReference>
<evidence type="ECO:0000256" key="2">
    <source>
        <dbReference type="ARBA" id="ARBA00013147"/>
    </source>
</evidence>
<dbReference type="PROSITE" id="PS51171">
    <property type="entry name" value="PREPHENATE_DEHYDR_3"/>
    <property type="match status" value="1"/>
</dbReference>
<feature type="signal peptide" evidence="8">
    <location>
        <begin position="1"/>
        <end position="25"/>
    </location>
</feature>
<keyword evidence="5" id="KW-0584">Phenylalanine biosynthesis</keyword>
<keyword evidence="4" id="KW-0057">Aromatic amino acid biosynthesis</keyword>
<keyword evidence="8" id="KW-0732">Signal</keyword>
<evidence type="ECO:0000313" key="11">
    <source>
        <dbReference type="Proteomes" id="UP001254848"/>
    </source>
</evidence>
<evidence type="ECO:0000256" key="7">
    <source>
        <dbReference type="ARBA" id="ARBA00047848"/>
    </source>
</evidence>
<proteinExistence type="predicted"/>
<protein>
    <recommendedName>
        <fullName evidence="2">prephenate dehydratase</fullName>
        <ecNumber evidence="2">4.2.1.51</ecNumber>
    </recommendedName>
</protein>
<comment type="caution">
    <text evidence="10">The sequence shown here is derived from an EMBL/GenBank/DDBJ whole genome shotgun (WGS) entry which is preliminary data.</text>
</comment>
<dbReference type="CDD" id="cd13630">
    <property type="entry name" value="PBP2_PDT_1"/>
    <property type="match status" value="1"/>
</dbReference>
<dbReference type="Proteomes" id="UP001254848">
    <property type="component" value="Unassembled WGS sequence"/>
</dbReference>
<dbReference type="PANTHER" id="PTHR21022:SF19">
    <property type="entry name" value="PREPHENATE DEHYDRATASE-RELATED"/>
    <property type="match status" value="1"/>
</dbReference>
<dbReference type="GO" id="GO:0004664">
    <property type="term" value="F:prephenate dehydratase activity"/>
    <property type="evidence" value="ECO:0007669"/>
    <property type="project" value="UniProtKB-EC"/>
</dbReference>
<dbReference type="EMBL" id="JAUOZS010000001">
    <property type="protein sequence ID" value="MDT8900790.1"/>
    <property type="molecule type" value="Genomic_DNA"/>
</dbReference>
<dbReference type="NCBIfam" id="NF008865">
    <property type="entry name" value="PRK11898.1"/>
    <property type="match status" value="1"/>
</dbReference>
<dbReference type="EC" id="4.2.1.51" evidence="2"/>
<evidence type="ECO:0000256" key="3">
    <source>
        <dbReference type="ARBA" id="ARBA00022605"/>
    </source>
</evidence>
<evidence type="ECO:0000259" key="9">
    <source>
        <dbReference type="PROSITE" id="PS51171"/>
    </source>
</evidence>
<accession>A0ABU3NWK5</accession>
<reference evidence="10 11" key="1">
    <citation type="submission" date="2023-07" db="EMBL/GenBank/DDBJ databases">
        <title>The novel representative of Negativicutes class, Anaeroselena agilis gen. nov. sp. nov.</title>
        <authorList>
            <person name="Prokofeva M.I."/>
            <person name="Elcheninov A.G."/>
            <person name="Klyukina A."/>
            <person name="Kublanov I.V."/>
            <person name="Frolov E.N."/>
            <person name="Podosokorskaya O.A."/>
        </authorList>
    </citation>
    <scope>NUCLEOTIDE SEQUENCE [LARGE SCALE GENOMIC DNA]</scope>
    <source>
        <strain evidence="10 11">4137-cl</strain>
    </source>
</reference>
<evidence type="ECO:0000256" key="4">
    <source>
        <dbReference type="ARBA" id="ARBA00023141"/>
    </source>
</evidence>
<dbReference type="RefSeq" id="WP_413779323.1">
    <property type="nucleotide sequence ID" value="NZ_JAUOZS010000001.1"/>
</dbReference>
<keyword evidence="3" id="KW-0028">Amino-acid biosynthesis</keyword>
<sequence length="294" mass="31195">MNRRLSLSIVFLLVLAFAFTGTAGAAVSYLGPAGTYTEEAAFLHFGQQETLVPAATVAESLAMLDRRECDYAVVPVENTIGGPVYRYIDLVVANKGLRVVGELNLPIRQTLLALPGAALSGVKTVMSHPQGIAQSREWLKKNLPDAKLVEVSSTAEAARKVAEMGDPSVAAIAASRTAAVYNLSILANDLQYTNTNVTRFWVVTLKKQAAPAKAKAAVVVSGPADKVPGLLYDLGRKGFKLTALHDRPAKTRLGEYVFVAEAAGGSADALEEVVAKHGGALEIRVLGLYETKSF</sequence>
<dbReference type="Pfam" id="PF00800">
    <property type="entry name" value="PDT"/>
    <property type="match status" value="1"/>
</dbReference>
<keyword evidence="11" id="KW-1185">Reference proteome</keyword>
<name>A0ABU3NWK5_9FIRM</name>
<feature type="domain" description="Prephenate dehydratase" evidence="9">
    <location>
        <begin position="26"/>
        <end position="205"/>
    </location>
</feature>
<evidence type="ECO:0000313" key="10">
    <source>
        <dbReference type="EMBL" id="MDT8900790.1"/>
    </source>
</evidence>
<evidence type="ECO:0000256" key="1">
    <source>
        <dbReference type="ARBA" id="ARBA00004741"/>
    </source>
</evidence>
<dbReference type="PIRSF" id="PIRSF001500">
    <property type="entry name" value="Chor_mut_pdt_Ppr"/>
    <property type="match status" value="1"/>
</dbReference>
<keyword evidence="6 10" id="KW-0456">Lyase</keyword>
<dbReference type="InterPro" id="IPR001086">
    <property type="entry name" value="Preph_deHydtase"/>
</dbReference>
<dbReference type="InterPro" id="IPR008242">
    <property type="entry name" value="Chor_mutase/pphenate_deHydtase"/>
</dbReference>
<dbReference type="SUPFAM" id="SSF53850">
    <property type="entry name" value="Periplasmic binding protein-like II"/>
    <property type="match status" value="1"/>
</dbReference>
<comment type="catalytic activity">
    <reaction evidence="7">
        <text>prephenate + H(+) = 3-phenylpyruvate + CO2 + H2O</text>
        <dbReference type="Rhea" id="RHEA:21648"/>
        <dbReference type="ChEBI" id="CHEBI:15377"/>
        <dbReference type="ChEBI" id="CHEBI:15378"/>
        <dbReference type="ChEBI" id="CHEBI:16526"/>
        <dbReference type="ChEBI" id="CHEBI:18005"/>
        <dbReference type="ChEBI" id="CHEBI:29934"/>
        <dbReference type="EC" id="4.2.1.51"/>
    </reaction>
</comment>
<evidence type="ECO:0000256" key="8">
    <source>
        <dbReference type="SAM" id="SignalP"/>
    </source>
</evidence>
<evidence type="ECO:0000256" key="5">
    <source>
        <dbReference type="ARBA" id="ARBA00023222"/>
    </source>
</evidence>
<dbReference type="Gene3D" id="3.40.190.10">
    <property type="entry name" value="Periplasmic binding protein-like II"/>
    <property type="match status" value="2"/>
</dbReference>
<feature type="chain" id="PRO_5045056849" description="prephenate dehydratase" evidence="8">
    <location>
        <begin position="26"/>
        <end position="294"/>
    </location>
</feature>
<gene>
    <name evidence="10" type="primary">pheA</name>
    <name evidence="10" type="ORF">Q4T40_06010</name>
</gene>
<organism evidence="10 11">
    <name type="scientific">Anaeroselena agilis</name>
    <dbReference type="NCBI Taxonomy" id="3063788"/>
    <lineage>
        <taxon>Bacteria</taxon>
        <taxon>Bacillati</taxon>
        <taxon>Bacillota</taxon>
        <taxon>Negativicutes</taxon>
        <taxon>Acetonemataceae</taxon>
        <taxon>Anaeroselena</taxon>
    </lineage>
</organism>
<comment type="pathway">
    <text evidence="1">Amino-acid biosynthesis; L-phenylalanine biosynthesis; phenylpyruvate from prephenate: step 1/1.</text>
</comment>
<dbReference type="PANTHER" id="PTHR21022">
    <property type="entry name" value="PREPHENATE DEHYDRATASE P PROTEIN"/>
    <property type="match status" value="1"/>
</dbReference>